<evidence type="ECO:0000313" key="5">
    <source>
        <dbReference type="Proteomes" id="UP000006727"/>
    </source>
</evidence>
<feature type="compositionally biased region" description="Basic and acidic residues" evidence="1">
    <location>
        <begin position="195"/>
        <end position="204"/>
    </location>
</feature>
<dbReference type="RefSeq" id="XP_024382948.1">
    <property type="nucleotide sequence ID" value="XM_024527180.2"/>
</dbReference>
<dbReference type="OrthoDB" id="515416at2759"/>
<feature type="compositionally biased region" description="Polar residues" evidence="1">
    <location>
        <begin position="605"/>
        <end position="616"/>
    </location>
</feature>
<dbReference type="AlphaFoldDB" id="A0A2K1K818"/>
<feature type="compositionally biased region" description="Polar residues" evidence="1">
    <location>
        <begin position="363"/>
        <end position="386"/>
    </location>
</feature>
<feature type="domain" description="UBA" evidence="2">
    <location>
        <begin position="561"/>
        <end position="605"/>
    </location>
</feature>
<sequence length="623" mass="67858">MDHVGSSSSANQYAQGEPFFDLLQTNPNSGYSGSQKSPPVYFGDDDVLPSMDFQPMMDTGVKGKVDDSKRGWPSQHSNTSNSWNHAPSHELNVRPDKDAVETATVAAVERTMKKYADNLLRVLEGMSGRLTQLETNSLRMEHSVDKIKVDAADNFGATDGKLRSLENMIREVQRSVQVIRDKQEIAEEQMKLEKLQQSAQREKSSSVTSTPTVETVESPLALPPATSAVKSVEAPPAQPAPVLQQQSQQVGQLPAPAPQMQMPGMAPPQQQSQVQMQGLPSHPQHQQLHPQVQVATSLHQQPQGQNPPLPQQQMQMQGMHPPPQHQQLQIQGTPQAPQVPPQNAQSQPPPQPHLHHQQLQLQAPTVNQPDSQYQTQQAPPVASSHSSQVPSYYAQQQQLQPGQTGPTPAMAQHYGNLNQDVNPYGTAQGSYNQEVPPPQVPGGYELRFLPLPAPAPVMGQMPQQVPTSQHQQHGQSGGQMFEPPRHAVGPPPQGPYHPQAHPSQGRDGLQVYNQYVPPQYRMAQPGSPSPGGYPQLPTARPVQPSMGSQGGPTPVAANRVPVDEVIDKVASMGFGRDQVRATVRKLTENGTSVDLNVVLDKLMNGDSSGRNESQQPAKGWYGR</sequence>
<feature type="compositionally biased region" description="Low complexity" evidence="1">
    <location>
        <begin position="205"/>
        <end position="219"/>
    </location>
</feature>
<dbReference type="EnsemblPlants" id="Pp3c8_19720V3.2">
    <property type="protein sequence ID" value="Pp3c8_19720V3.2"/>
    <property type="gene ID" value="Pp3c8_19720"/>
</dbReference>
<feature type="compositionally biased region" description="Polar residues" evidence="1">
    <location>
        <begin position="1"/>
        <end position="14"/>
    </location>
</feature>
<protein>
    <recommendedName>
        <fullName evidence="2">UBA domain-containing protein</fullName>
    </recommendedName>
</protein>
<dbReference type="KEGG" id="ppp:112285871"/>
<feature type="region of interest" description="Disordered" evidence="1">
    <location>
        <begin position="467"/>
        <end position="504"/>
    </location>
</feature>
<evidence type="ECO:0000313" key="4">
    <source>
        <dbReference type="EnsemblPlants" id="Pp3c8_19720V3.1"/>
    </source>
</evidence>
<dbReference type="InterPro" id="IPR015940">
    <property type="entry name" value="UBA"/>
</dbReference>
<reference evidence="3 5" key="2">
    <citation type="journal article" date="2018" name="Plant J.">
        <title>The Physcomitrella patens chromosome-scale assembly reveals moss genome structure and evolution.</title>
        <authorList>
            <person name="Lang D."/>
            <person name="Ullrich K.K."/>
            <person name="Murat F."/>
            <person name="Fuchs J."/>
            <person name="Jenkins J."/>
            <person name="Haas F.B."/>
            <person name="Piednoel M."/>
            <person name="Gundlach H."/>
            <person name="Van Bel M."/>
            <person name="Meyberg R."/>
            <person name="Vives C."/>
            <person name="Morata J."/>
            <person name="Symeonidi A."/>
            <person name="Hiss M."/>
            <person name="Muchero W."/>
            <person name="Kamisugi Y."/>
            <person name="Saleh O."/>
            <person name="Blanc G."/>
            <person name="Decker E.L."/>
            <person name="van Gessel N."/>
            <person name="Grimwood J."/>
            <person name="Hayes R.D."/>
            <person name="Graham S.W."/>
            <person name="Gunter L.E."/>
            <person name="McDaniel S.F."/>
            <person name="Hoernstein S.N.W."/>
            <person name="Larsson A."/>
            <person name="Li F.W."/>
            <person name="Perroud P.F."/>
            <person name="Phillips J."/>
            <person name="Ranjan P."/>
            <person name="Rokshar D.S."/>
            <person name="Rothfels C.J."/>
            <person name="Schneider L."/>
            <person name="Shu S."/>
            <person name="Stevenson D.W."/>
            <person name="Thummler F."/>
            <person name="Tillich M."/>
            <person name="Villarreal Aguilar J.C."/>
            <person name="Widiez T."/>
            <person name="Wong G.K."/>
            <person name="Wymore A."/>
            <person name="Zhang Y."/>
            <person name="Zimmer A.D."/>
            <person name="Quatrano R.S."/>
            <person name="Mayer K.F.X."/>
            <person name="Goodstein D."/>
            <person name="Casacuberta J.M."/>
            <person name="Vandepoele K."/>
            <person name="Reski R."/>
            <person name="Cuming A.C."/>
            <person name="Tuskan G.A."/>
            <person name="Maumus F."/>
            <person name="Salse J."/>
            <person name="Schmutz J."/>
            <person name="Rensing S.A."/>
        </authorList>
    </citation>
    <scope>NUCLEOTIDE SEQUENCE [LARGE SCALE GENOMIC DNA]</scope>
    <source>
        <strain evidence="4 5">cv. Gransden 2004</strain>
    </source>
</reference>
<feature type="compositionally biased region" description="Basic and acidic residues" evidence="1">
    <location>
        <begin position="61"/>
        <end position="70"/>
    </location>
</feature>
<dbReference type="EMBL" id="ABEU02000008">
    <property type="protein sequence ID" value="PNR49923.1"/>
    <property type="molecule type" value="Genomic_DNA"/>
</dbReference>
<feature type="compositionally biased region" description="Low complexity" evidence="1">
    <location>
        <begin position="240"/>
        <end position="304"/>
    </location>
</feature>
<organism evidence="3">
    <name type="scientific">Physcomitrium patens</name>
    <name type="common">Spreading-leaved earth moss</name>
    <name type="synonym">Physcomitrella patens</name>
    <dbReference type="NCBI Taxonomy" id="3218"/>
    <lineage>
        <taxon>Eukaryota</taxon>
        <taxon>Viridiplantae</taxon>
        <taxon>Streptophyta</taxon>
        <taxon>Embryophyta</taxon>
        <taxon>Bryophyta</taxon>
        <taxon>Bryophytina</taxon>
        <taxon>Bryopsida</taxon>
        <taxon>Funariidae</taxon>
        <taxon>Funariales</taxon>
        <taxon>Funariaceae</taxon>
        <taxon>Physcomitrium</taxon>
    </lineage>
</organism>
<dbReference type="Gramene" id="Pp3c8_19720V3.2">
    <property type="protein sequence ID" value="Pp3c8_19720V3.2"/>
    <property type="gene ID" value="Pp3c8_19720"/>
</dbReference>
<feature type="compositionally biased region" description="Low complexity" evidence="1">
    <location>
        <begin position="387"/>
        <end position="409"/>
    </location>
</feature>
<keyword evidence="5" id="KW-1185">Reference proteome</keyword>
<dbReference type="Gramene" id="Pp3c8_19720V3.1">
    <property type="protein sequence ID" value="Pp3c8_19720V3.1"/>
    <property type="gene ID" value="Pp3c8_19720"/>
</dbReference>
<name>A0A2K1K818_PHYPA</name>
<dbReference type="FunCoup" id="A0A2K1K818">
    <property type="interactions" value="1461"/>
</dbReference>
<dbReference type="Pfam" id="PF07223">
    <property type="entry name" value="DUF1421"/>
    <property type="match status" value="1"/>
</dbReference>
<dbReference type="InterPro" id="IPR010820">
    <property type="entry name" value="DUF1421"/>
</dbReference>
<feature type="compositionally biased region" description="Polar residues" evidence="1">
    <location>
        <begin position="23"/>
        <end position="37"/>
    </location>
</feature>
<feature type="compositionally biased region" description="Low complexity" evidence="1">
    <location>
        <begin position="311"/>
        <end position="346"/>
    </location>
</feature>
<feature type="region of interest" description="Disordered" evidence="1">
    <location>
        <begin position="603"/>
        <end position="623"/>
    </location>
</feature>
<feature type="region of interest" description="Disordered" evidence="1">
    <location>
        <begin position="1"/>
        <end position="91"/>
    </location>
</feature>
<dbReference type="STRING" id="3218.A0A2K1K818"/>
<evidence type="ECO:0000313" key="3">
    <source>
        <dbReference type="EMBL" id="PNR49923.1"/>
    </source>
</evidence>
<dbReference type="PaxDb" id="3218-PP1S122_37V6.1"/>
<proteinExistence type="predicted"/>
<reference evidence="3 5" key="1">
    <citation type="journal article" date="2008" name="Science">
        <title>The Physcomitrella genome reveals evolutionary insights into the conquest of land by plants.</title>
        <authorList>
            <person name="Rensing S."/>
            <person name="Lang D."/>
            <person name="Zimmer A."/>
            <person name="Terry A."/>
            <person name="Salamov A."/>
            <person name="Shapiro H."/>
            <person name="Nishiyama T."/>
            <person name="Perroud P.-F."/>
            <person name="Lindquist E."/>
            <person name="Kamisugi Y."/>
            <person name="Tanahashi T."/>
            <person name="Sakakibara K."/>
            <person name="Fujita T."/>
            <person name="Oishi K."/>
            <person name="Shin-I T."/>
            <person name="Kuroki Y."/>
            <person name="Toyoda A."/>
            <person name="Suzuki Y."/>
            <person name="Hashimoto A."/>
            <person name="Yamaguchi K."/>
            <person name="Sugano A."/>
            <person name="Kohara Y."/>
            <person name="Fujiyama A."/>
            <person name="Anterola A."/>
            <person name="Aoki S."/>
            <person name="Ashton N."/>
            <person name="Barbazuk W.B."/>
            <person name="Barker E."/>
            <person name="Bennetzen J."/>
            <person name="Bezanilla M."/>
            <person name="Blankenship R."/>
            <person name="Cho S.H."/>
            <person name="Dutcher S."/>
            <person name="Estelle M."/>
            <person name="Fawcett J.A."/>
            <person name="Gundlach H."/>
            <person name="Hanada K."/>
            <person name="Heyl A."/>
            <person name="Hicks K.A."/>
            <person name="Hugh J."/>
            <person name="Lohr M."/>
            <person name="Mayer K."/>
            <person name="Melkozernov A."/>
            <person name="Murata T."/>
            <person name="Nelson D."/>
            <person name="Pils B."/>
            <person name="Prigge M."/>
            <person name="Reiss B."/>
            <person name="Renner T."/>
            <person name="Rombauts S."/>
            <person name="Rushton P."/>
            <person name="Sanderfoot A."/>
            <person name="Schween G."/>
            <person name="Shiu S.-H."/>
            <person name="Stueber K."/>
            <person name="Theodoulou F.L."/>
            <person name="Tu H."/>
            <person name="Van de Peer Y."/>
            <person name="Verrier P.J."/>
            <person name="Waters E."/>
            <person name="Wood A."/>
            <person name="Yang L."/>
            <person name="Cove D."/>
            <person name="Cuming A."/>
            <person name="Hasebe M."/>
            <person name="Lucas S."/>
            <person name="Mishler D.B."/>
            <person name="Reski R."/>
            <person name="Grigoriev I."/>
            <person name="Quatrano R.S."/>
            <person name="Boore J.L."/>
        </authorList>
    </citation>
    <scope>NUCLEOTIDE SEQUENCE [LARGE SCALE GENOMIC DNA]</scope>
    <source>
        <strain evidence="4 5">cv. Gransden 2004</strain>
    </source>
</reference>
<evidence type="ECO:0000259" key="2">
    <source>
        <dbReference type="PROSITE" id="PS50030"/>
    </source>
</evidence>
<dbReference type="EnsemblPlants" id="Pp3c8_19720V3.1">
    <property type="protein sequence ID" value="Pp3c8_19720V3.1"/>
    <property type="gene ID" value="Pp3c8_19720"/>
</dbReference>
<dbReference type="PANTHER" id="PTHR31805:SF14">
    <property type="entry name" value="RECEPTOR-LIKE KINASE, PUTATIVE (DUF1421)-RELATED"/>
    <property type="match status" value="1"/>
</dbReference>
<accession>A0A2K1K818</accession>
<feature type="compositionally biased region" description="Polar residues" evidence="1">
    <location>
        <begin position="74"/>
        <end position="85"/>
    </location>
</feature>
<dbReference type="Proteomes" id="UP000006727">
    <property type="component" value="Chromosome 8"/>
</dbReference>
<reference evidence="4" key="3">
    <citation type="submission" date="2020-12" db="UniProtKB">
        <authorList>
            <consortium name="EnsemblPlants"/>
        </authorList>
    </citation>
    <scope>IDENTIFICATION</scope>
</reference>
<feature type="region of interest" description="Disordered" evidence="1">
    <location>
        <begin position="195"/>
        <end position="417"/>
    </location>
</feature>
<feature type="region of interest" description="Disordered" evidence="1">
    <location>
        <begin position="524"/>
        <end position="557"/>
    </location>
</feature>
<dbReference type="GeneID" id="112285871"/>
<dbReference type="PROSITE" id="PS50030">
    <property type="entry name" value="UBA"/>
    <property type="match status" value="1"/>
</dbReference>
<evidence type="ECO:0000256" key="1">
    <source>
        <dbReference type="SAM" id="MobiDB-lite"/>
    </source>
</evidence>
<dbReference type="PANTHER" id="PTHR31805">
    <property type="entry name" value="RECEPTOR-LIKE KINASE, PUTATIVE (DUF1421)-RELATED"/>
    <property type="match status" value="1"/>
</dbReference>
<gene>
    <name evidence="4" type="primary">LOC112285871</name>
    <name evidence="3" type="ORF">PHYPA_011820</name>
</gene>